<protein>
    <submittedName>
        <fullName evidence="2">Uncharacterized protein</fullName>
    </submittedName>
</protein>
<reference evidence="2 3" key="1">
    <citation type="journal article" date="2024" name="bioRxiv">
        <title>A reference genome for Trichogramma kaykai: A tiny desert-dwelling parasitoid wasp with competing sex-ratio distorters.</title>
        <authorList>
            <person name="Culotta J."/>
            <person name="Lindsey A.R."/>
        </authorList>
    </citation>
    <scope>NUCLEOTIDE SEQUENCE [LARGE SCALE GENOMIC DNA]</scope>
    <source>
        <strain evidence="2 3">KSX58</strain>
    </source>
</reference>
<comment type="caution">
    <text evidence="2">The sequence shown here is derived from an EMBL/GenBank/DDBJ whole genome shotgun (WGS) entry which is preliminary data.</text>
</comment>
<keyword evidence="3" id="KW-1185">Reference proteome</keyword>
<organism evidence="2 3">
    <name type="scientific">Trichogramma kaykai</name>
    <dbReference type="NCBI Taxonomy" id="54128"/>
    <lineage>
        <taxon>Eukaryota</taxon>
        <taxon>Metazoa</taxon>
        <taxon>Ecdysozoa</taxon>
        <taxon>Arthropoda</taxon>
        <taxon>Hexapoda</taxon>
        <taxon>Insecta</taxon>
        <taxon>Pterygota</taxon>
        <taxon>Neoptera</taxon>
        <taxon>Endopterygota</taxon>
        <taxon>Hymenoptera</taxon>
        <taxon>Apocrita</taxon>
        <taxon>Proctotrupomorpha</taxon>
        <taxon>Chalcidoidea</taxon>
        <taxon>Trichogrammatidae</taxon>
        <taxon>Trichogramma</taxon>
    </lineage>
</organism>
<feature type="compositionally biased region" description="Basic and acidic residues" evidence="1">
    <location>
        <begin position="43"/>
        <end position="59"/>
    </location>
</feature>
<dbReference type="EMBL" id="JBJJXI010000060">
    <property type="protein sequence ID" value="KAL3398239.1"/>
    <property type="molecule type" value="Genomic_DNA"/>
</dbReference>
<gene>
    <name evidence="2" type="ORF">TKK_008439</name>
</gene>
<dbReference type="AlphaFoldDB" id="A0ABD2WZB8"/>
<feature type="region of interest" description="Disordered" evidence="1">
    <location>
        <begin position="1"/>
        <end position="59"/>
    </location>
</feature>
<feature type="region of interest" description="Disordered" evidence="1">
    <location>
        <begin position="77"/>
        <end position="96"/>
    </location>
</feature>
<sequence length="96" mass="10689">MSSASEAVKKTPITVQAESDRITTSRSPRRGLTTLAKDGAQNSHDEVESENHTHKRAPDVRAKALLECMITPEARTTLTRQQQKGEYQKNSLRLTV</sequence>
<proteinExistence type="predicted"/>
<evidence type="ECO:0000313" key="2">
    <source>
        <dbReference type="EMBL" id="KAL3398239.1"/>
    </source>
</evidence>
<evidence type="ECO:0000313" key="3">
    <source>
        <dbReference type="Proteomes" id="UP001627154"/>
    </source>
</evidence>
<evidence type="ECO:0000256" key="1">
    <source>
        <dbReference type="SAM" id="MobiDB-lite"/>
    </source>
</evidence>
<accession>A0ABD2WZB8</accession>
<name>A0ABD2WZB8_9HYME</name>
<dbReference type="Proteomes" id="UP001627154">
    <property type="component" value="Unassembled WGS sequence"/>
</dbReference>